<name>A0A518HVW0_9BACT</name>
<evidence type="ECO:0000313" key="3">
    <source>
        <dbReference type="Proteomes" id="UP000319004"/>
    </source>
</evidence>
<accession>A0A518HVW0</accession>
<organism evidence="2 3">
    <name type="scientific">Stieleria neptunia</name>
    <dbReference type="NCBI Taxonomy" id="2527979"/>
    <lineage>
        <taxon>Bacteria</taxon>
        <taxon>Pseudomonadati</taxon>
        <taxon>Planctomycetota</taxon>
        <taxon>Planctomycetia</taxon>
        <taxon>Pirellulales</taxon>
        <taxon>Pirellulaceae</taxon>
        <taxon>Stieleria</taxon>
    </lineage>
</organism>
<evidence type="ECO:0000313" key="2">
    <source>
        <dbReference type="EMBL" id="QDV44985.1"/>
    </source>
</evidence>
<proteinExistence type="predicted"/>
<dbReference type="AlphaFoldDB" id="A0A518HVW0"/>
<dbReference type="OrthoDB" id="9897640at2"/>
<feature type="compositionally biased region" description="Basic and acidic residues" evidence="1">
    <location>
        <begin position="294"/>
        <end position="305"/>
    </location>
</feature>
<protein>
    <submittedName>
        <fullName evidence="2">Uncharacterized protein</fullName>
    </submittedName>
</protein>
<dbReference type="EMBL" id="CP037423">
    <property type="protein sequence ID" value="QDV44985.1"/>
    <property type="molecule type" value="Genomic_DNA"/>
</dbReference>
<feature type="region of interest" description="Disordered" evidence="1">
    <location>
        <begin position="599"/>
        <end position="619"/>
    </location>
</feature>
<sequence>MPATIRIRAIKYLQSVLPKTTARQFETLQQDFEQLRNEGEVALRLVVQPDKIRRSDDGHSDRYNCDELWRPLGGGIASMTNMPESLSVMSITGTPNTIVSCYLSIENLRTEKETNRLLESSERLVEVKGKNWGTDLPTNNWSIVVPVPAVSTYRPPTQDALRFGEVAGKSCEGIRLSSLGIGATEGITGLRRWLGVLHLLESSGIFHGVGRESAIADDAVHRMLVPDAERSEDAIDGARHAHSIGSIHHAGFTWTVDKYLRSSSIAAGILADIVNGKLTIDSSIDTTTEAVSSDDRSSYFSDHRGSGASYADPNPTGEYREVDPVSAFLVECEKFIDLRQQEIAKDRSTNWEILSDEAFEIATDVVSEFGRSRRRVRNSLQSLADDVAAIVESVGKPSEPIYGIVMAAEHDVNQFFERWRVVNPLLRAVRRKQSCGEIHGSHATALAREQDIYQSEIERRTGPVNTITSIQQPLRPEVCDDDLWLQLDVCIRAMETVKGGAYGLISKWKIGTNSDAKYLKNINQLADEAGWTPFVFSHEEGLKVLRVGGGEAFCRHHRDSYSRDEVGGEEVLSALRAWREKRADELRARDLEASCADSVPTPNIGTADSAATPHAGNIKNTATKDKADHVPAPITDIKRWDLPRYIRDARLYAKWREGGKGKTGDRLRWFLDDIDYSGTEREWEKLRSTERQRLKKFGFSDRTHNDWVRKLLEYAKKLEVDIDAPGDCEDSQF</sequence>
<dbReference type="KEGG" id="snep:Enr13x_48580"/>
<evidence type="ECO:0000256" key="1">
    <source>
        <dbReference type="SAM" id="MobiDB-lite"/>
    </source>
</evidence>
<feature type="region of interest" description="Disordered" evidence="1">
    <location>
        <begin position="294"/>
        <end position="316"/>
    </location>
</feature>
<dbReference type="RefSeq" id="WP_145389221.1">
    <property type="nucleotide sequence ID" value="NZ_CP037423.1"/>
</dbReference>
<gene>
    <name evidence="2" type="ORF">Enr13x_48580</name>
</gene>
<dbReference type="Proteomes" id="UP000319004">
    <property type="component" value="Chromosome"/>
</dbReference>
<reference evidence="2 3" key="1">
    <citation type="submission" date="2019-03" db="EMBL/GenBank/DDBJ databases">
        <title>Deep-cultivation of Planctomycetes and their phenomic and genomic characterization uncovers novel biology.</title>
        <authorList>
            <person name="Wiegand S."/>
            <person name="Jogler M."/>
            <person name="Boedeker C."/>
            <person name="Pinto D."/>
            <person name="Vollmers J."/>
            <person name="Rivas-Marin E."/>
            <person name="Kohn T."/>
            <person name="Peeters S.H."/>
            <person name="Heuer A."/>
            <person name="Rast P."/>
            <person name="Oberbeckmann S."/>
            <person name="Bunk B."/>
            <person name="Jeske O."/>
            <person name="Meyerdierks A."/>
            <person name="Storesund J.E."/>
            <person name="Kallscheuer N."/>
            <person name="Luecker S."/>
            <person name="Lage O.M."/>
            <person name="Pohl T."/>
            <person name="Merkel B.J."/>
            <person name="Hornburger P."/>
            <person name="Mueller R.-W."/>
            <person name="Bruemmer F."/>
            <person name="Labrenz M."/>
            <person name="Spormann A.M."/>
            <person name="Op den Camp H."/>
            <person name="Overmann J."/>
            <person name="Amann R."/>
            <person name="Jetten M.S.M."/>
            <person name="Mascher T."/>
            <person name="Medema M.H."/>
            <person name="Devos D.P."/>
            <person name="Kaster A.-K."/>
            <person name="Ovreas L."/>
            <person name="Rohde M."/>
            <person name="Galperin M.Y."/>
            <person name="Jogler C."/>
        </authorList>
    </citation>
    <scope>NUCLEOTIDE SEQUENCE [LARGE SCALE GENOMIC DNA]</scope>
    <source>
        <strain evidence="2 3">Enr13</strain>
    </source>
</reference>
<keyword evidence="3" id="KW-1185">Reference proteome</keyword>